<proteinExistence type="predicted"/>
<dbReference type="RefSeq" id="WP_216801612.1">
    <property type="nucleotide sequence ID" value="NZ_CP076723.1"/>
</dbReference>
<keyword evidence="3" id="KW-0949">S-adenosyl-L-methionine</keyword>
<reference evidence="9 10" key="1">
    <citation type="submission" date="2021-06" db="EMBL/GenBank/DDBJ databases">
        <title>Gemonas diversity in paddy soil.</title>
        <authorList>
            <person name="Liu G."/>
        </authorList>
    </citation>
    <scope>NUCLEOTIDE SEQUENCE [LARGE SCALE GENOMIC DNA]</scope>
    <source>
        <strain evidence="9 10">RG10</strain>
    </source>
</reference>
<dbReference type="SFLD" id="SFLDG01386">
    <property type="entry name" value="main_SPASM_domain-containing"/>
    <property type="match status" value="1"/>
</dbReference>
<dbReference type="InterPro" id="IPR023867">
    <property type="entry name" value="Sulphatase_maturase_rSAM"/>
</dbReference>
<dbReference type="EMBL" id="CP076723">
    <property type="protein sequence ID" value="QWV94899.1"/>
    <property type="molecule type" value="Genomic_DNA"/>
</dbReference>
<dbReference type="PANTHER" id="PTHR43273:SF3">
    <property type="entry name" value="ANAEROBIC SULFATASE-MATURATING ENZYME HOMOLOG ASLB-RELATED"/>
    <property type="match status" value="1"/>
</dbReference>
<keyword evidence="5" id="KW-0408">Iron</keyword>
<keyword evidence="2" id="KW-0004">4Fe-4S</keyword>
<dbReference type="CDD" id="cd01335">
    <property type="entry name" value="Radical_SAM"/>
    <property type="match status" value="1"/>
</dbReference>
<feature type="domain" description="Radical SAM core" evidence="8">
    <location>
        <begin position="10"/>
        <end position="234"/>
    </location>
</feature>
<evidence type="ECO:0000259" key="8">
    <source>
        <dbReference type="PROSITE" id="PS51918"/>
    </source>
</evidence>
<evidence type="ECO:0000256" key="1">
    <source>
        <dbReference type="ARBA" id="ARBA00001966"/>
    </source>
</evidence>
<feature type="region of interest" description="Disordered" evidence="7">
    <location>
        <begin position="375"/>
        <end position="398"/>
    </location>
</feature>
<dbReference type="PROSITE" id="PS51918">
    <property type="entry name" value="RADICAL_SAM"/>
    <property type="match status" value="1"/>
</dbReference>
<dbReference type="PROSITE" id="PS01305">
    <property type="entry name" value="MOAA_NIFB_PQQE"/>
    <property type="match status" value="1"/>
</dbReference>
<evidence type="ECO:0000256" key="6">
    <source>
        <dbReference type="ARBA" id="ARBA00023014"/>
    </source>
</evidence>
<dbReference type="InterPro" id="IPR000385">
    <property type="entry name" value="MoaA_NifB_PqqE_Fe-S-bd_CS"/>
</dbReference>
<keyword evidence="10" id="KW-1185">Reference proteome</keyword>
<evidence type="ECO:0000256" key="3">
    <source>
        <dbReference type="ARBA" id="ARBA00022691"/>
    </source>
</evidence>
<comment type="cofactor">
    <cofactor evidence="1">
        <name>[4Fe-4S] cluster</name>
        <dbReference type="ChEBI" id="CHEBI:49883"/>
    </cofactor>
</comment>
<accession>A0ABX8JE25</accession>
<keyword evidence="4" id="KW-0479">Metal-binding</keyword>
<keyword evidence="6" id="KW-0411">Iron-sulfur</keyword>
<dbReference type="Proteomes" id="UP000683557">
    <property type="component" value="Chromosome"/>
</dbReference>
<dbReference type="Pfam" id="PF04055">
    <property type="entry name" value="Radical_SAM"/>
    <property type="match status" value="1"/>
</dbReference>
<evidence type="ECO:0000256" key="4">
    <source>
        <dbReference type="ARBA" id="ARBA00022723"/>
    </source>
</evidence>
<evidence type="ECO:0000256" key="2">
    <source>
        <dbReference type="ARBA" id="ARBA00022485"/>
    </source>
</evidence>
<organism evidence="9 10">
    <name type="scientific">Geomonas oryzisoli</name>
    <dbReference type="NCBI Taxonomy" id="2847992"/>
    <lineage>
        <taxon>Bacteria</taxon>
        <taxon>Pseudomonadati</taxon>
        <taxon>Thermodesulfobacteriota</taxon>
        <taxon>Desulfuromonadia</taxon>
        <taxon>Geobacterales</taxon>
        <taxon>Geobacteraceae</taxon>
        <taxon>Geomonas</taxon>
    </lineage>
</organism>
<dbReference type="PANTHER" id="PTHR43273">
    <property type="entry name" value="ANAEROBIC SULFATASE-MATURATING ENZYME HOMOLOG ASLB-RELATED"/>
    <property type="match status" value="1"/>
</dbReference>
<dbReference type="InterPro" id="IPR007197">
    <property type="entry name" value="rSAM"/>
</dbReference>
<evidence type="ECO:0000256" key="7">
    <source>
        <dbReference type="SAM" id="MobiDB-lite"/>
    </source>
</evidence>
<gene>
    <name evidence="9" type="ORF">KP004_06895</name>
</gene>
<name>A0ABX8JE25_9BACT</name>
<evidence type="ECO:0000313" key="10">
    <source>
        <dbReference type="Proteomes" id="UP000683557"/>
    </source>
</evidence>
<dbReference type="SFLD" id="SFLDG01067">
    <property type="entry name" value="SPASM/twitch_domain_containing"/>
    <property type="match status" value="1"/>
</dbReference>
<dbReference type="InterPro" id="IPR023885">
    <property type="entry name" value="4Fe4S-binding_SPASM_dom"/>
</dbReference>
<evidence type="ECO:0000256" key="5">
    <source>
        <dbReference type="ARBA" id="ARBA00023004"/>
    </source>
</evidence>
<dbReference type="NCBIfam" id="TIGR04085">
    <property type="entry name" value="rSAM_more_4Fe4S"/>
    <property type="match status" value="1"/>
</dbReference>
<protein>
    <submittedName>
        <fullName evidence="9">Radical SAM protein</fullName>
    </submittedName>
</protein>
<dbReference type="SFLD" id="SFLDS00029">
    <property type="entry name" value="Radical_SAM"/>
    <property type="match status" value="1"/>
</dbReference>
<evidence type="ECO:0000313" key="9">
    <source>
        <dbReference type="EMBL" id="QWV94899.1"/>
    </source>
</evidence>
<dbReference type="SFLD" id="SFLDG01384">
    <property type="entry name" value="thioether_bond_formation_requi"/>
    <property type="match status" value="1"/>
</dbReference>
<sequence length="398" mass="44985">MTAANATLDRFFRTVSNVSMLLTDRCNLRCSYCFIDCTPANDSRMSLDTAKEIARLLIGNSQYPQVVLHLYGGEPLLVDDAWFAEFVAYAKAVGQQQGKGVIFPLSTNGTLLDEARMARLHDLGISFSISCDGPPHIHDACREGGEKIHELFTMARKRNIPVGVVATINRHNCDRMSEVMEYLREQGVAGMISNFVVAQGRGDAEQLSADQMYRSTVAMIEHMLKTNLSVDDMRIGRLAYQFLSARHGNITQPQWNRSCDSAEDKVGIDAEGNIFVCGGTRNRDYLLGKLGEEIDERGVQRLRDNFPRKGTWYIRCFDCEANHFCTHGCPISCDLSETFRENHCNYTKRMWTYFCNNQDQARKLHEMTMQKMQQCMKPPTGSDDRHRCQRDAGAQGGQ</sequence>